<dbReference type="SUPFAM" id="SSF142338">
    <property type="entry name" value="CofD-like"/>
    <property type="match status" value="1"/>
</dbReference>
<dbReference type="InterPro" id="IPR010119">
    <property type="entry name" value="Gluconeogen_factor"/>
</dbReference>
<dbReference type="Pfam" id="PF01933">
    <property type="entry name" value="CofD"/>
    <property type="match status" value="1"/>
</dbReference>
<dbReference type="Proteomes" id="UP000184295">
    <property type="component" value="Unassembled WGS sequence"/>
</dbReference>
<dbReference type="OrthoDB" id="9783842at2"/>
<dbReference type="EMBL" id="FQUL01000002">
    <property type="protein sequence ID" value="SHE29818.1"/>
    <property type="molecule type" value="Genomic_DNA"/>
</dbReference>
<reference evidence="3" key="1">
    <citation type="submission" date="2016-11" db="EMBL/GenBank/DDBJ databases">
        <authorList>
            <person name="Varghese N."/>
            <person name="Submissions S."/>
        </authorList>
    </citation>
    <scope>NUCLEOTIDE SEQUENCE [LARGE SCALE GENOMIC DNA]</scope>
    <source>
        <strain evidence="3">DSM 19514</strain>
    </source>
</reference>
<keyword evidence="3" id="KW-1185">Reference proteome</keyword>
<dbReference type="STRING" id="1121881.SAMN02745225_00201"/>
<dbReference type="RefSeq" id="WP_072787864.1">
    <property type="nucleotide sequence ID" value="NZ_FQUL01000002.1"/>
</dbReference>
<dbReference type="PANTHER" id="PTHR30135">
    <property type="entry name" value="UNCHARACTERIZED PROTEIN YVCK-RELATED"/>
    <property type="match status" value="1"/>
</dbReference>
<protein>
    <recommendedName>
        <fullName evidence="4">Gluconeogenesis factor</fullName>
    </recommendedName>
</protein>
<name>A0A1M4SCB9_9ACTN</name>
<proteinExistence type="predicted"/>
<accession>A0A1M4SCB9</accession>
<dbReference type="InterPro" id="IPR002882">
    <property type="entry name" value="CofD"/>
</dbReference>
<sequence>MIASSRPKLAKVCVVGGGHGLEASISAARQLAEEVTAVVGVADDGGSSGRLRDIFGLIPPGDMRRCMSSFLPDDSMVKDIIEYRFKDGEFKDHALGNLVFLAALDIFGSTCRASAFMTDLFGVSGKVLPASEEPLTLCAELYNGRTIRGQVQIHLSSGIKKVWVEPDLSGSPTETIEAIASADAVVLGPGSLYTSVLAAAVVPDVRRALADAKGTVVFVANLKEQPNETIGVDVGAQIRALTEHQIRYDFAIVDSSLSNSLDSSSFERPLMVRDVTAAGGYRHDALALARALEEILF</sequence>
<dbReference type="NCBIfam" id="TIGR01826">
    <property type="entry name" value="CofD_related"/>
    <property type="match status" value="1"/>
</dbReference>
<evidence type="ECO:0000313" key="2">
    <source>
        <dbReference type="EMBL" id="SHE29818.1"/>
    </source>
</evidence>
<dbReference type="GO" id="GO:0043743">
    <property type="term" value="F:LPPG:FO 2-phospho-L-lactate transferase activity"/>
    <property type="evidence" value="ECO:0007669"/>
    <property type="project" value="InterPro"/>
</dbReference>
<evidence type="ECO:0008006" key="4">
    <source>
        <dbReference type="Google" id="ProtNLM"/>
    </source>
</evidence>
<evidence type="ECO:0000256" key="1">
    <source>
        <dbReference type="ARBA" id="ARBA00022490"/>
    </source>
</evidence>
<dbReference type="AlphaFoldDB" id="A0A1M4SCB9"/>
<dbReference type="Gene3D" id="3.40.50.10680">
    <property type="entry name" value="CofD-like domains"/>
    <property type="match status" value="1"/>
</dbReference>
<evidence type="ECO:0000313" key="3">
    <source>
        <dbReference type="Proteomes" id="UP000184295"/>
    </source>
</evidence>
<dbReference type="CDD" id="cd07187">
    <property type="entry name" value="YvcK_like"/>
    <property type="match status" value="1"/>
</dbReference>
<dbReference type="InterPro" id="IPR038136">
    <property type="entry name" value="CofD-like_dom_sf"/>
</dbReference>
<gene>
    <name evidence="2" type="ORF">SAMN02745225_00201</name>
</gene>
<dbReference type="PANTHER" id="PTHR30135:SF3">
    <property type="entry name" value="GLUCONEOGENESIS FACTOR-RELATED"/>
    <property type="match status" value="1"/>
</dbReference>
<organism evidence="2 3">
    <name type="scientific">Ferrithrix thermotolerans DSM 19514</name>
    <dbReference type="NCBI Taxonomy" id="1121881"/>
    <lineage>
        <taxon>Bacteria</taxon>
        <taxon>Bacillati</taxon>
        <taxon>Actinomycetota</taxon>
        <taxon>Acidimicrobiia</taxon>
        <taxon>Acidimicrobiales</taxon>
        <taxon>Acidimicrobiaceae</taxon>
        <taxon>Ferrithrix</taxon>
    </lineage>
</organism>
<keyword evidence="1" id="KW-0963">Cytoplasm</keyword>